<accession>A0A7W9N183</accession>
<dbReference type="GO" id="GO:0004519">
    <property type="term" value="F:endonuclease activity"/>
    <property type="evidence" value="ECO:0007669"/>
    <property type="project" value="UniProtKB-KW"/>
</dbReference>
<dbReference type="SUPFAM" id="SSF50199">
    <property type="entry name" value="Staphylococcal nuclease"/>
    <property type="match status" value="1"/>
</dbReference>
<keyword evidence="1" id="KW-0540">Nuclease</keyword>
<evidence type="ECO:0000313" key="2">
    <source>
        <dbReference type="Proteomes" id="UP000567246"/>
    </source>
</evidence>
<protein>
    <submittedName>
        <fullName evidence="1">Endonuclease YncB(Thermonuclease family)</fullName>
    </submittedName>
</protein>
<comment type="caution">
    <text evidence="1">The sequence shown here is derived from an EMBL/GenBank/DDBJ whole genome shotgun (WGS) entry which is preliminary data.</text>
</comment>
<gene>
    <name evidence="1" type="ORF">HDA33_001638</name>
</gene>
<keyword evidence="1" id="KW-0255">Endonuclease</keyword>
<keyword evidence="2" id="KW-1185">Reference proteome</keyword>
<name>A0A7W9N183_9MICC</name>
<evidence type="ECO:0000313" key="1">
    <source>
        <dbReference type="EMBL" id="MBB5849074.1"/>
    </source>
</evidence>
<proteinExistence type="predicted"/>
<dbReference type="RefSeq" id="WP_184172456.1">
    <property type="nucleotide sequence ID" value="NZ_BAABAG010000013.1"/>
</dbReference>
<dbReference type="EMBL" id="JACHMW010000001">
    <property type="protein sequence ID" value="MBB5849074.1"/>
    <property type="molecule type" value="Genomic_DNA"/>
</dbReference>
<dbReference type="Gene3D" id="2.40.50.90">
    <property type="match status" value="1"/>
</dbReference>
<dbReference type="Proteomes" id="UP000567246">
    <property type="component" value="Unassembled WGS sequence"/>
</dbReference>
<dbReference type="AlphaFoldDB" id="A0A7W9N183"/>
<sequence>MTHVAARARVPKKGLLVFLVVAAVLLLLGALTVVRGIAADAARVNIVSVVDGNTVVVNQGGTQRTLVLAGVTSAGRNPEGLKVGPEFCMGEQSYAWLRDRLPQGAVASVDTSREGAPEGMESALVKIGGKTINVDMAEAGMTAPTGIGVDDDMAEEIAAANRVAVGRGVGLYDVEEPCTYQNRLYEAQFALDQIPKDAEDSIRRIDERSVEYAAGLDQVRLIQQEVQALDPENGTFADLAYSPARESLLAEADPVVEEGLQVLRDLNARRNEIAARG</sequence>
<reference evidence="1 2" key="1">
    <citation type="submission" date="2020-08" db="EMBL/GenBank/DDBJ databases">
        <title>Sequencing the genomes of 1000 actinobacteria strains.</title>
        <authorList>
            <person name="Klenk H.-P."/>
        </authorList>
    </citation>
    <scope>NUCLEOTIDE SEQUENCE [LARGE SCALE GENOMIC DNA]</scope>
    <source>
        <strain evidence="1 2">DSM 17945</strain>
    </source>
</reference>
<keyword evidence="1" id="KW-0378">Hydrolase</keyword>
<dbReference type="InterPro" id="IPR035437">
    <property type="entry name" value="SNase_OB-fold_sf"/>
</dbReference>
<organism evidence="1 2">
    <name type="scientific">Micrococcus endophyticus</name>
    <dbReference type="NCBI Taxonomy" id="455343"/>
    <lineage>
        <taxon>Bacteria</taxon>
        <taxon>Bacillati</taxon>
        <taxon>Actinomycetota</taxon>
        <taxon>Actinomycetes</taxon>
        <taxon>Micrococcales</taxon>
        <taxon>Micrococcaceae</taxon>
        <taxon>Micrococcus</taxon>
    </lineage>
</organism>